<organism evidence="2 3">
    <name type="scientific">Brumimicrobium salinarum</name>
    <dbReference type="NCBI Taxonomy" id="2058658"/>
    <lineage>
        <taxon>Bacteria</taxon>
        <taxon>Pseudomonadati</taxon>
        <taxon>Bacteroidota</taxon>
        <taxon>Flavobacteriia</taxon>
        <taxon>Flavobacteriales</taxon>
        <taxon>Crocinitomicaceae</taxon>
        <taxon>Brumimicrobium</taxon>
    </lineage>
</organism>
<evidence type="ECO:0000313" key="3">
    <source>
        <dbReference type="Proteomes" id="UP000236654"/>
    </source>
</evidence>
<gene>
    <name evidence="2" type="ORF">CW751_14560</name>
</gene>
<proteinExistence type="predicted"/>
<dbReference type="Proteomes" id="UP000236654">
    <property type="component" value="Unassembled WGS sequence"/>
</dbReference>
<sequence length="297" mass="34641">MKEVNYIHHMENTLVKFGNDQRVTPWHISLYLALFQIWNGTRFKKEINIRRDELMHLSKIGSTNTYSKCLKQLSEWKYIKYTPSKSRFKSSKVHMYRFDTTPDTSRGTTPNTSCDTTPDTSCGTTSDTSPDTTSEHLVRPFLNNTKHIINNNKQYKTKKREEKKSSPHPSQNKNEKSSCKGDLQSPKKNSKDDLQSSDSSDTSKKTSPTKRKRFVPPELQEVKTFFHENKSSYQVAEMFFNHFESNGWKVAGKAPMKKWKAAARNWIMRDEKYQAQSRSPAQQRLHVNENKDYDIPL</sequence>
<feature type="compositionally biased region" description="Low complexity" evidence="1">
    <location>
        <begin position="107"/>
        <end position="132"/>
    </location>
</feature>
<dbReference type="EMBL" id="PJNI01000024">
    <property type="protein sequence ID" value="PKR79569.1"/>
    <property type="molecule type" value="Genomic_DNA"/>
</dbReference>
<feature type="compositionally biased region" description="Basic and acidic residues" evidence="1">
    <location>
        <begin position="286"/>
        <end position="297"/>
    </location>
</feature>
<evidence type="ECO:0000313" key="2">
    <source>
        <dbReference type="EMBL" id="PKR79569.1"/>
    </source>
</evidence>
<reference evidence="2 3" key="1">
    <citation type="submission" date="2017-12" db="EMBL/GenBank/DDBJ databases">
        <title>The draft genome sequence of Brumimicrobium saltpan LHR20.</title>
        <authorList>
            <person name="Do Z.-J."/>
            <person name="Luo H.-R."/>
        </authorList>
    </citation>
    <scope>NUCLEOTIDE SEQUENCE [LARGE SCALE GENOMIC DNA]</scope>
    <source>
        <strain evidence="2 3">LHR20</strain>
    </source>
</reference>
<feature type="region of interest" description="Disordered" evidence="1">
    <location>
        <begin position="273"/>
        <end position="297"/>
    </location>
</feature>
<accession>A0A2I0QZ37</accession>
<feature type="region of interest" description="Disordered" evidence="1">
    <location>
        <begin position="98"/>
        <end position="216"/>
    </location>
</feature>
<comment type="caution">
    <text evidence="2">The sequence shown here is derived from an EMBL/GenBank/DDBJ whole genome shotgun (WGS) entry which is preliminary data.</text>
</comment>
<protein>
    <submittedName>
        <fullName evidence="2">Transcriptional regulator</fullName>
    </submittedName>
</protein>
<keyword evidence="3" id="KW-1185">Reference proteome</keyword>
<dbReference type="RefSeq" id="WP_101335760.1">
    <property type="nucleotide sequence ID" value="NZ_PJNI01000024.1"/>
</dbReference>
<name>A0A2I0QZ37_9FLAO</name>
<evidence type="ECO:0000256" key="1">
    <source>
        <dbReference type="SAM" id="MobiDB-lite"/>
    </source>
</evidence>
<dbReference type="AlphaFoldDB" id="A0A2I0QZ37"/>
<feature type="compositionally biased region" description="Polar residues" evidence="1">
    <location>
        <begin position="142"/>
        <end position="152"/>
    </location>
</feature>
<dbReference type="OrthoDB" id="1442826at2"/>